<dbReference type="EMBL" id="KV784378">
    <property type="protein sequence ID" value="OEU08938.1"/>
    <property type="molecule type" value="Genomic_DNA"/>
</dbReference>
<dbReference type="SUPFAM" id="SSF55961">
    <property type="entry name" value="Bet v1-like"/>
    <property type="match status" value="1"/>
</dbReference>
<keyword evidence="4" id="KW-1185">Reference proteome</keyword>
<feature type="compositionally biased region" description="Polar residues" evidence="1">
    <location>
        <begin position="162"/>
        <end position="180"/>
    </location>
</feature>
<feature type="transmembrane region" description="Helical" evidence="2">
    <location>
        <begin position="26"/>
        <end position="43"/>
    </location>
</feature>
<dbReference type="KEGG" id="fcy:FRACYDRAFT_249280"/>
<evidence type="ECO:0000256" key="1">
    <source>
        <dbReference type="SAM" id="MobiDB-lite"/>
    </source>
</evidence>
<dbReference type="Proteomes" id="UP000095751">
    <property type="component" value="Unassembled WGS sequence"/>
</dbReference>
<feature type="region of interest" description="Disordered" evidence="1">
    <location>
        <begin position="1"/>
        <end position="25"/>
    </location>
</feature>
<keyword evidence="2" id="KW-0472">Membrane</keyword>
<dbReference type="AlphaFoldDB" id="A0A1E7ESF0"/>
<sequence>MASESRISNMQRDGTMKKRRRSSPTSLPYPVSNLFILILLMAFSETCVRFEHHVDGFVGSQSLYYNTGGSIIYRPQCTQLAADPNKYGEDAERSGSRFKVRKRVKAVLEKARIRTGVKNGSVPPPQRSASTVVAEAAALGGLGDDEELGLLKTNGVTKNEQQNEIVTNGKSLQTSSNSVSRKPKDFDVIRGDVPSAADFCEPLPFELPKLTVEQKIKLVNGKRIQEQSRMGREGSGYVVLDIEAAPYVIWECLLDFESYPELIPTVRAMQLYTSTKLNTGFVNEKPVLPGTGRETRHYGTPSITRASFILSKFRLNIAAIHKYTPHPNGDYMEFTLDPSCTNVVLKGAKGTWYTEENPDGRKGFTRVYLLASLQISRALPKFIVDYAAERAMPRATNWLKPEVEALKEFWLTDDDGQ</sequence>
<proteinExistence type="predicted"/>
<accession>A0A1E7ESF0</accession>
<feature type="compositionally biased region" description="Polar residues" evidence="1">
    <location>
        <begin position="1"/>
        <end position="12"/>
    </location>
</feature>
<keyword evidence="2" id="KW-1133">Transmembrane helix</keyword>
<dbReference type="InParanoid" id="A0A1E7ESF0"/>
<evidence type="ECO:0000256" key="2">
    <source>
        <dbReference type="SAM" id="Phobius"/>
    </source>
</evidence>
<gene>
    <name evidence="3" type="ORF">FRACYDRAFT_249280</name>
</gene>
<dbReference type="InterPro" id="IPR023393">
    <property type="entry name" value="START-like_dom_sf"/>
</dbReference>
<reference evidence="3 4" key="1">
    <citation type="submission" date="2016-09" db="EMBL/GenBank/DDBJ databases">
        <title>Extensive genetic diversity and differential bi-allelic expression allows diatom success in the polar Southern Ocean.</title>
        <authorList>
            <consortium name="DOE Joint Genome Institute"/>
            <person name="Mock T."/>
            <person name="Otillar R.P."/>
            <person name="Strauss J."/>
            <person name="Dupont C."/>
            <person name="Frickenhaus S."/>
            <person name="Maumus F."/>
            <person name="Mcmullan M."/>
            <person name="Sanges R."/>
            <person name="Schmutz J."/>
            <person name="Toseland A."/>
            <person name="Valas R."/>
            <person name="Veluchamy A."/>
            <person name="Ward B.J."/>
            <person name="Allen A."/>
            <person name="Barry K."/>
            <person name="Falciatore A."/>
            <person name="Ferrante M."/>
            <person name="Fortunato A.E."/>
            <person name="Gloeckner G."/>
            <person name="Gruber A."/>
            <person name="Hipkin R."/>
            <person name="Janech M."/>
            <person name="Kroth P."/>
            <person name="Leese F."/>
            <person name="Lindquist E."/>
            <person name="Lyon B.R."/>
            <person name="Martin J."/>
            <person name="Mayer C."/>
            <person name="Parker M."/>
            <person name="Quesneville H."/>
            <person name="Raymond J."/>
            <person name="Uhlig C."/>
            <person name="Valentin K.U."/>
            <person name="Worden A.Z."/>
            <person name="Armbrust E.V."/>
            <person name="Bowler C."/>
            <person name="Green B."/>
            <person name="Moulton V."/>
            <person name="Van Oosterhout C."/>
            <person name="Grigoriev I."/>
        </authorList>
    </citation>
    <scope>NUCLEOTIDE SEQUENCE [LARGE SCALE GENOMIC DNA]</scope>
    <source>
        <strain evidence="3 4">CCMP1102</strain>
    </source>
</reference>
<dbReference type="OrthoDB" id="189514at2759"/>
<protein>
    <recommendedName>
        <fullName evidence="5">Coenzyme Q-binding protein COQ10 START domain-containing protein</fullName>
    </recommendedName>
</protein>
<organism evidence="3 4">
    <name type="scientific">Fragilariopsis cylindrus CCMP1102</name>
    <dbReference type="NCBI Taxonomy" id="635003"/>
    <lineage>
        <taxon>Eukaryota</taxon>
        <taxon>Sar</taxon>
        <taxon>Stramenopiles</taxon>
        <taxon>Ochrophyta</taxon>
        <taxon>Bacillariophyta</taxon>
        <taxon>Bacillariophyceae</taxon>
        <taxon>Bacillariophycidae</taxon>
        <taxon>Bacillariales</taxon>
        <taxon>Bacillariaceae</taxon>
        <taxon>Fragilariopsis</taxon>
    </lineage>
</organism>
<name>A0A1E7ESF0_9STRA</name>
<feature type="region of interest" description="Disordered" evidence="1">
    <location>
        <begin position="162"/>
        <end position="183"/>
    </location>
</feature>
<dbReference type="Gene3D" id="3.30.530.20">
    <property type="match status" value="1"/>
</dbReference>
<evidence type="ECO:0000313" key="4">
    <source>
        <dbReference type="Proteomes" id="UP000095751"/>
    </source>
</evidence>
<evidence type="ECO:0000313" key="3">
    <source>
        <dbReference type="EMBL" id="OEU08938.1"/>
    </source>
</evidence>
<keyword evidence="2" id="KW-0812">Transmembrane</keyword>
<evidence type="ECO:0008006" key="5">
    <source>
        <dbReference type="Google" id="ProtNLM"/>
    </source>
</evidence>